<feature type="region of interest" description="Disordered" evidence="3">
    <location>
        <begin position="146"/>
        <end position="195"/>
    </location>
</feature>
<reference evidence="5" key="1">
    <citation type="submission" date="2022-06" db="EMBL/GenBank/DDBJ databases">
        <title>Uncovering the hologenomic basis of an extraordinary plant invasion.</title>
        <authorList>
            <person name="Bieker V.C."/>
            <person name="Martin M.D."/>
            <person name="Gilbert T."/>
            <person name="Hodgins K."/>
            <person name="Battlay P."/>
            <person name="Petersen B."/>
            <person name="Wilson J."/>
        </authorList>
    </citation>
    <scope>NUCLEOTIDE SEQUENCE</scope>
    <source>
        <strain evidence="5">AA19_3_7</strain>
        <tissue evidence="5">Leaf</tissue>
    </source>
</reference>
<evidence type="ECO:0000313" key="6">
    <source>
        <dbReference type="Proteomes" id="UP001206925"/>
    </source>
</evidence>
<gene>
    <name evidence="5" type="ORF">M8C21_009836</name>
</gene>
<dbReference type="GO" id="GO:0005634">
    <property type="term" value="C:nucleus"/>
    <property type="evidence" value="ECO:0007669"/>
    <property type="project" value="UniProtKB-SubCell"/>
</dbReference>
<dbReference type="EMBL" id="JAMZMK010009690">
    <property type="protein sequence ID" value="KAI7734584.1"/>
    <property type="molecule type" value="Genomic_DNA"/>
</dbReference>
<evidence type="ECO:0000256" key="1">
    <source>
        <dbReference type="ARBA" id="ARBA00004123"/>
    </source>
</evidence>
<evidence type="ECO:0000313" key="5">
    <source>
        <dbReference type="EMBL" id="KAI7734584.1"/>
    </source>
</evidence>
<proteinExistence type="predicted"/>
<dbReference type="InterPro" id="IPR058673">
    <property type="entry name" value="HHO5-like_N"/>
</dbReference>
<evidence type="ECO:0000256" key="2">
    <source>
        <dbReference type="ARBA" id="ARBA00023125"/>
    </source>
</evidence>
<evidence type="ECO:0000259" key="4">
    <source>
        <dbReference type="Pfam" id="PF26575"/>
    </source>
</evidence>
<dbReference type="PANTHER" id="PTHR31003">
    <property type="entry name" value="MYB FAMILY TRANSCRIPTION FACTOR"/>
    <property type="match status" value="1"/>
</dbReference>
<name>A0AAD5C5P9_AMBAR</name>
<feature type="compositionally biased region" description="Basic and acidic residues" evidence="3">
    <location>
        <begin position="146"/>
        <end position="159"/>
    </location>
</feature>
<protein>
    <recommendedName>
        <fullName evidence="4">HHO5-like N-terminal domain-containing protein</fullName>
    </recommendedName>
</protein>
<feature type="compositionally biased region" description="Gly residues" evidence="3">
    <location>
        <begin position="170"/>
        <end position="179"/>
    </location>
</feature>
<feature type="compositionally biased region" description="Basic and acidic residues" evidence="3">
    <location>
        <begin position="184"/>
        <end position="195"/>
    </location>
</feature>
<dbReference type="InterPro" id="IPR044787">
    <property type="entry name" value="HHO5-like"/>
</dbReference>
<dbReference type="PANTHER" id="PTHR31003:SF38">
    <property type="entry name" value="TRANSCRIPTION FACTOR MYB-RELATED FAMILY"/>
    <property type="match status" value="1"/>
</dbReference>
<dbReference type="Gene3D" id="1.10.10.60">
    <property type="entry name" value="Homeodomain-like"/>
    <property type="match status" value="1"/>
</dbReference>
<comment type="subcellular location">
    <subcellularLocation>
        <location evidence="1">Nucleus</location>
    </subcellularLocation>
</comment>
<accession>A0AAD5C5P9</accession>
<organism evidence="5 6">
    <name type="scientific">Ambrosia artemisiifolia</name>
    <name type="common">Common ragweed</name>
    <dbReference type="NCBI Taxonomy" id="4212"/>
    <lineage>
        <taxon>Eukaryota</taxon>
        <taxon>Viridiplantae</taxon>
        <taxon>Streptophyta</taxon>
        <taxon>Embryophyta</taxon>
        <taxon>Tracheophyta</taxon>
        <taxon>Spermatophyta</taxon>
        <taxon>Magnoliopsida</taxon>
        <taxon>eudicotyledons</taxon>
        <taxon>Gunneridae</taxon>
        <taxon>Pentapetalae</taxon>
        <taxon>asterids</taxon>
        <taxon>campanulids</taxon>
        <taxon>Asterales</taxon>
        <taxon>Asteraceae</taxon>
        <taxon>Asteroideae</taxon>
        <taxon>Heliantheae alliance</taxon>
        <taxon>Heliantheae</taxon>
        <taxon>Ambrosia</taxon>
    </lineage>
</organism>
<sequence length="264" mass="30249">MVSFKYPCDQFREKVQKYQEYIGALDEERKKIRVFERELPLCLELVSQAIERCRQQMCETCDDEGDRYYDRTSSDQCPVLEEFIPMKSTSSTNEDVDDQEQQLSHNLFTCSKDDWLASAQLSIQASDPTFKEDLFTKKLTTKEGKNGCDSFHPFEEKKPAISSSSDTDDGCGGGGGRNDGGSNVEDKGRSNKKERRCWSPELHRRFLHALQQLGGAHEISFAYKKVEPYNRKRQHTHSPASGGWSNMDATTRLYVEWDIISANK</sequence>
<keyword evidence="2" id="KW-0238">DNA-binding</keyword>
<keyword evidence="6" id="KW-1185">Reference proteome</keyword>
<dbReference type="GO" id="GO:0003677">
    <property type="term" value="F:DNA binding"/>
    <property type="evidence" value="ECO:0007669"/>
    <property type="project" value="UniProtKB-KW"/>
</dbReference>
<dbReference type="Proteomes" id="UP001206925">
    <property type="component" value="Unassembled WGS sequence"/>
</dbReference>
<dbReference type="AlphaFoldDB" id="A0AAD5C5P9"/>
<dbReference type="Pfam" id="PF26575">
    <property type="entry name" value="HHO5_N"/>
    <property type="match status" value="1"/>
</dbReference>
<evidence type="ECO:0000256" key="3">
    <source>
        <dbReference type="SAM" id="MobiDB-lite"/>
    </source>
</evidence>
<comment type="caution">
    <text evidence="5">The sequence shown here is derived from an EMBL/GenBank/DDBJ whole genome shotgun (WGS) entry which is preliminary data.</text>
</comment>
<dbReference type="GO" id="GO:0003700">
    <property type="term" value="F:DNA-binding transcription factor activity"/>
    <property type="evidence" value="ECO:0007669"/>
    <property type="project" value="InterPro"/>
</dbReference>
<feature type="domain" description="HHO5-like N-terminal" evidence="4">
    <location>
        <begin position="10"/>
        <end position="57"/>
    </location>
</feature>